<dbReference type="PANTHER" id="PTHR45790">
    <property type="entry name" value="SIROHEME SYNTHASE-RELATED"/>
    <property type="match status" value="1"/>
</dbReference>
<evidence type="ECO:0000259" key="3">
    <source>
        <dbReference type="Pfam" id="PF00590"/>
    </source>
</evidence>
<name>A0ABR2LY09_9ASPA</name>
<proteinExistence type="predicted"/>
<sequence length="266" mass="28309">MGHGGCMVGRRPKGSVEGPVVRPKVPVRGPAMRPKNRVVRPRGRAALRSPDSSAQSYGLTASRQCVAAHMGVRGRVSMAPCGCAAPLLGARGLGAPCLGACGRAMSAAARSGWFVVGGLRRASSRAVTRLWHEWKKSPQSSVPLSTPRVCDKENEIVVQLPELKRLLETLKAARRAGGGGGQGGRPGIVALVGTGPDDPELLTLKAVRAIERVDLILYDRLVSNDVLNLVRGNVRLLYVDKIVGYHSRTQEINELLLNIVEVGVNV</sequence>
<dbReference type="Gene3D" id="3.40.1010.10">
    <property type="entry name" value="Cobalt-precorrin-4 Transmethylase, Domain 1"/>
    <property type="match status" value="1"/>
</dbReference>
<dbReference type="InterPro" id="IPR000878">
    <property type="entry name" value="4pyrrol_Mease"/>
</dbReference>
<gene>
    <name evidence="4" type="ORF">KSP40_PGU002365</name>
</gene>
<dbReference type="EMBL" id="JBBWWR010000014">
    <property type="protein sequence ID" value="KAK8953252.1"/>
    <property type="molecule type" value="Genomic_DNA"/>
</dbReference>
<keyword evidence="5" id="KW-1185">Reference proteome</keyword>
<evidence type="ECO:0000313" key="5">
    <source>
        <dbReference type="Proteomes" id="UP001412067"/>
    </source>
</evidence>
<evidence type="ECO:0000256" key="1">
    <source>
        <dbReference type="ARBA" id="ARBA00023244"/>
    </source>
</evidence>
<dbReference type="InterPro" id="IPR014777">
    <property type="entry name" value="4pyrrole_Mease_sub1"/>
</dbReference>
<reference evidence="4 5" key="1">
    <citation type="journal article" date="2022" name="Nat. Plants">
        <title>Genomes of leafy and leafless Platanthera orchids illuminate the evolution of mycoheterotrophy.</title>
        <authorList>
            <person name="Li M.H."/>
            <person name="Liu K.W."/>
            <person name="Li Z."/>
            <person name="Lu H.C."/>
            <person name="Ye Q.L."/>
            <person name="Zhang D."/>
            <person name="Wang J.Y."/>
            <person name="Li Y.F."/>
            <person name="Zhong Z.M."/>
            <person name="Liu X."/>
            <person name="Yu X."/>
            <person name="Liu D.K."/>
            <person name="Tu X.D."/>
            <person name="Liu B."/>
            <person name="Hao Y."/>
            <person name="Liao X.Y."/>
            <person name="Jiang Y.T."/>
            <person name="Sun W.H."/>
            <person name="Chen J."/>
            <person name="Chen Y.Q."/>
            <person name="Ai Y."/>
            <person name="Zhai J.W."/>
            <person name="Wu S.S."/>
            <person name="Zhou Z."/>
            <person name="Hsiao Y.Y."/>
            <person name="Wu W.L."/>
            <person name="Chen Y.Y."/>
            <person name="Lin Y.F."/>
            <person name="Hsu J.L."/>
            <person name="Li C.Y."/>
            <person name="Wang Z.W."/>
            <person name="Zhao X."/>
            <person name="Zhong W.Y."/>
            <person name="Ma X.K."/>
            <person name="Ma L."/>
            <person name="Huang J."/>
            <person name="Chen G.Z."/>
            <person name="Huang M.Z."/>
            <person name="Huang L."/>
            <person name="Peng D.H."/>
            <person name="Luo Y.B."/>
            <person name="Zou S.Q."/>
            <person name="Chen S.P."/>
            <person name="Lan S."/>
            <person name="Tsai W.C."/>
            <person name="Van de Peer Y."/>
            <person name="Liu Z.J."/>
        </authorList>
    </citation>
    <scope>NUCLEOTIDE SEQUENCE [LARGE SCALE GENOMIC DNA]</scope>
    <source>
        <strain evidence="4">Lor288</strain>
    </source>
</reference>
<feature type="region of interest" description="Disordered" evidence="2">
    <location>
        <begin position="1"/>
        <end position="55"/>
    </location>
</feature>
<dbReference type="SUPFAM" id="SSF53790">
    <property type="entry name" value="Tetrapyrrole methylase"/>
    <property type="match status" value="1"/>
</dbReference>
<evidence type="ECO:0000313" key="4">
    <source>
        <dbReference type="EMBL" id="KAK8953252.1"/>
    </source>
</evidence>
<accession>A0ABR2LY09</accession>
<protein>
    <recommendedName>
        <fullName evidence="3">Tetrapyrrole methylase domain-containing protein</fullName>
    </recommendedName>
</protein>
<comment type="caution">
    <text evidence="4">The sequence shown here is derived from an EMBL/GenBank/DDBJ whole genome shotgun (WGS) entry which is preliminary data.</text>
</comment>
<dbReference type="PANTHER" id="PTHR45790:SF3">
    <property type="entry name" value="S-ADENOSYL-L-METHIONINE-DEPENDENT UROPORPHYRINOGEN III METHYLTRANSFERASE, CHLOROPLASTIC"/>
    <property type="match status" value="1"/>
</dbReference>
<feature type="compositionally biased region" description="Low complexity" evidence="2">
    <location>
        <begin position="18"/>
        <end position="30"/>
    </location>
</feature>
<feature type="compositionally biased region" description="Basic residues" evidence="2">
    <location>
        <begin position="34"/>
        <end position="45"/>
    </location>
</feature>
<evidence type="ECO:0000256" key="2">
    <source>
        <dbReference type="SAM" id="MobiDB-lite"/>
    </source>
</evidence>
<dbReference type="InterPro" id="IPR050161">
    <property type="entry name" value="Siro_Cobalamin_biosynth"/>
</dbReference>
<dbReference type="Proteomes" id="UP001412067">
    <property type="component" value="Unassembled WGS sequence"/>
</dbReference>
<dbReference type="Pfam" id="PF00590">
    <property type="entry name" value="TP_methylase"/>
    <property type="match status" value="1"/>
</dbReference>
<dbReference type="InterPro" id="IPR035996">
    <property type="entry name" value="4pyrrol_Methylase_sf"/>
</dbReference>
<feature type="domain" description="Tetrapyrrole methylase" evidence="3">
    <location>
        <begin position="189"/>
        <end position="236"/>
    </location>
</feature>
<organism evidence="4 5">
    <name type="scientific">Platanthera guangdongensis</name>
    <dbReference type="NCBI Taxonomy" id="2320717"/>
    <lineage>
        <taxon>Eukaryota</taxon>
        <taxon>Viridiplantae</taxon>
        <taxon>Streptophyta</taxon>
        <taxon>Embryophyta</taxon>
        <taxon>Tracheophyta</taxon>
        <taxon>Spermatophyta</taxon>
        <taxon>Magnoliopsida</taxon>
        <taxon>Liliopsida</taxon>
        <taxon>Asparagales</taxon>
        <taxon>Orchidaceae</taxon>
        <taxon>Orchidoideae</taxon>
        <taxon>Orchideae</taxon>
        <taxon>Orchidinae</taxon>
        <taxon>Platanthera</taxon>
    </lineage>
</organism>
<keyword evidence="1" id="KW-0627">Porphyrin biosynthesis</keyword>